<keyword evidence="5 6" id="KW-0472">Membrane</keyword>
<dbReference type="InterPro" id="IPR050638">
    <property type="entry name" value="AA-Vitamin_Transporters"/>
</dbReference>
<feature type="transmembrane region" description="Helical" evidence="6">
    <location>
        <begin position="143"/>
        <end position="166"/>
    </location>
</feature>
<feature type="domain" description="EamA" evidence="7">
    <location>
        <begin position="148"/>
        <end position="282"/>
    </location>
</feature>
<feature type="transmembrane region" description="Helical" evidence="6">
    <location>
        <begin position="118"/>
        <end position="137"/>
    </location>
</feature>
<evidence type="ECO:0000313" key="8">
    <source>
        <dbReference type="EMBL" id="MBP1932094.1"/>
    </source>
</evidence>
<dbReference type="PANTHER" id="PTHR32322">
    <property type="entry name" value="INNER MEMBRANE TRANSPORTER"/>
    <property type="match status" value="1"/>
</dbReference>
<comment type="similarity">
    <text evidence="2">Belongs to the EamA transporter family.</text>
</comment>
<evidence type="ECO:0000256" key="5">
    <source>
        <dbReference type="ARBA" id="ARBA00023136"/>
    </source>
</evidence>
<comment type="subcellular location">
    <subcellularLocation>
        <location evidence="1">Endomembrane system</location>
        <topology evidence="1">Multi-pass membrane protein</topology>
    </subcellularLocation>
</comment>
<feature type="transmembrane region" description="Helical" evidence="6">
    <location>
        <begin position="265"/>
        <end position="285"/>
    </location>
</feature>
<dbReference type="EMBL" id="JAGGKT010000005">
    <property type="protein sequence ID" value="MBP1932094.1"/>
    <property type="molecule type" value="Genomic_DNA"/>
</dbReference>
<sequence>MNIIILLLCFIWGSNWVAMKVSVDLFPPVMFSALRFVMASFVLMAIVWYKRIPLPRKEDWKWYALCGLLQTTLPFVTNQLALQYNGAGITSVMAFTMPFWLLILAHFMMDERVTLPKLLGLGIGFVGLIMVMDINLLEMDWTGITLIMNLVALSGAMAWAMANAVVKKYLAQHDMLQFTAWQMVIGTMGLLLYSLLFEQGQSITWNLTAVACLLYSGVLASATGFLIWTYILSKGAHMKASVSLLFVPVIGSLCGWLFLDEILKPISIVGIIFVAAGIGVVNMKWGRAKVIPAKKEVSA</sequence>
<evidence type="ECO:0000256" key="6">
    <source>
        <dbReference type="SAM" id="Phobius"/>
    </source>
</evidence>
<evidence type="ECO:0000313" key="9">
    <source>
        <dbReference type="Proteomes" id="UP001519343"/>
    </source>
</evidence>
<dbReference type="SUPFAM" id="SSF103481">
    <property type="entry name" value="Multidrug resistance efflux transporter EmrE"/>
    <property type="match status" value="2"/>
</dbReference>
<accession>A0ABS4GPA8</accession>
<dbReference type="RefSeq" id="WP_209810163.1">
    <property type="nucleotide sequence ID" value="NZ_JAGGKT010000005.1"/>
</dbReference>
<feature type="transmembrane region" description="Helical" evidence="6">
    <location>
        <begin position="203"/>
        <end position="228"/>
    </location>
</feature>
<feature type="transmembrane region" description="Helical" evidence="6">
    <location>
        <begin position="29"/>
        <end position="50"/>
    </location>
</feature>
<reference evidence="8 9" key="1">
    <citation type="submission" date="2021-03" db="EMBL/GenBank/DDBJ databases">
        <title>Genomic Encyclopedia of Type Strains, Phase IV (KMG-IV): sequencing the most valuable type-strain genomes for metagenomic binning, comparative biology and taxonomic classification.</title>
        <authorList>
            <person name="Goeker M."/>
        </authorList>
    </citation>
    <scope>NUCLEOTIDE SEQUENCE [LARGE SCALE GENOMIC DNA]</scope>
    <source>
        <strain evidence="8 9">DSM 24738</strain>
    </source>
</reference>
<keyword evidence="4 6" id="KW-1133">Transmembrane helix</keyword>
<dbReference type="Pfam" id="PF00892">
    <property type="entry name" value="EamA"/>
    <property type="match status" value="2"/>
</dbReference>
<feature type="transmembrane region" description="Helical" evidence="6">
    <location>
        <begin position="87"/>
        <end position="106"/>
    </location>
</feature>
<dbReference type="Proteomes" id="UP001519343">
    <property type="component" value="Unassembled WGS sequence"/>
</dbReference>
<dbReference type="InterPro" id="IPR000620">
    <property type="entry name" value="EamA_dom"/>
</dbReference>
<keyword evidence="3 6" id="KW-0812">Transmembrane</keyword>
<evidence type="ECO:0000256" key="1">
    <source>
        <dbReference type="ARBA" id="ARBA00004127"/>
    </source>
</evidence>
<evidence type="ECO:0000256" key="3">
    <source>
        <dbReference type="ARBA" id="ARBA00022692"/>
    </source>
</evidence>
<organism evidence="8 9">
    <name type="scientific">Ammoniphilus resinae</name>
    <dbReference type="NCBI Taxonomy" id="861532"/>
    <lineage>
        <taxon>Bacteria</taxon>
        <taxon>Bacillati</taxon>
        <taxon>Bacillota</taxon>
        <taxon>Bacilli</taxon>
        <taxon>Bacillales</taxon>
        <taxon>Paenibacillaceae</taxon>
        <taxon>Aneurinibacillus group</taxon>
        <taxon>Ammoniphilus</taxon>
    </lineage>
</organism>
<proteinExistence type="inferred from homology"/>
<feature type="domain" description="EamA" evidence="7">
    <location>
        <begin position="3"/>
        <end position="132"/>
    </location>
</feature>
<evidence type="ECO:0000259" key="7">
    <source>
        <dbReference type="Pfam" id="PF00892"/>
    </source>
</evidence>
<comment type="caution">
    <text evidence="8">The sequence shown here is derived from an EMBL/GenBank/DDBJ whole genome shotgun (WGS) entry which is preliminary data.</text>
</comment>
<protein>
    <submittedName>
        <fullName evidence="8">Drug/metabolite transporter (DMT)-like permease</fullName>
    </submittedName>
</protein>
<feature type="transmembrane region" description="Helical" evidence="6">
    <location>
        <begin position="178"/>
        <end position="197"/>
    </location>
</feature>
<dbReference type="PANTHER" id="PTHR32322:SF2">
    <property type="entry name" value="EAMA DOMAIN-CONTAINING PROTEIN"/>
    <property type="match status" value="1"/>
</dbReference>
<keyword evidence="9" id="KW-1185">Reference proteome</keyword>
<evidence type="ECO:0000256" key="2">
    <source>
        <dbReference type="ARBA" id="ARBA00007362"/>
    </source>
</evidence>
<name>A0ABS4GPA8_9BACL</name>
<feature type="transmembrane region" description="Helical" evidence="6">
    <location>
        <begin position="62"/>
        <end position="81"/>
    </location>
</feature>
<dbReference type="InterPro" id="IPR037185">
    <property type="entry name" value="EmrE-like"/>
</dbReference>
<evidence type="ECO:0000256" key="4">
    <source>
        <dbReference type="ARBA" id="ARBA00022989"/>
    </source>
</evidence>
<gene>
    <name evidence="8" type="ORF">J2Z37_002095</name>
</gene>
<feature type="transmembrane region" description="Helical" evidence="6">
    <location>
        <begin position="240"/>
        <end position="259"/>
    </location>
</feature>